<dbReference type="EMBL" id="ACYT02000068">
    <property type="protein sequence ID" value="EFF79348.1"/>
    <property type="molecule type" value="Genomic_DNA"/>
</dbReference>
<evidence type="ECO:0000313" key="1">
    <source>
        <dbReference type="EMBL" id="EFF79348.1"/>
    </source>
</evidence>
<protein>
    <submittedName>
        <fullName evidence="1">Uncharacterized protein</fullName>
    </submittedName>
</protein>
<name>D4U0H4_9ACTO</name>
<accession>D4U0H4</accession>
<dbReference type="HOGENOM" id="CLU_2766614_0_0_11"/>
<dbReference type="Proteomes" id="UP000003150">
    <property type="component" value="Unassembled WGS sequence"/>
</dbReference>
<proteinExistence type="predicted"/>
<comment type="caution">
    <text evidence="1">The sequence shown here is derived from an EMBL/GenBank/DDBJ whole genome shotgun (WGS) entry which is preliminary data.</text>
</comment>
<evidence type="ECO:0000313" key="2">
    <source>
        <dbReference type="Proteomes" id="UP000003150"/>
    </source>
</evidence>
<reference evidence="1 2" key="1">
    <citation type="submission" date="2009-10" db="EMBL/GenBank/DDBJ databases">
        <authorList>
            <person name="Weinstock G."/>
            <person name="Sodergren E."/>
            <person name="Clifton S."/>
            <person name="Fulton L."/>
            <person name="Fulton B."/>
            <person name="Courtney L."/>
            <person name="Fronick C."/>
            <person name="Harrison M."/>
            <person name="Strong C."/>
            <person name="Farmer C."/>
            <person name="Delahaunty K."/>
            <person name="Markovic C."/>
            <person name="Hall O."/>
            <person name="Minx P."/>
            <person name="Tomlinson C."/>
            <person name="Mitreva M."/>
            <person name="Nelson J."/>
            <person name="Hou S."/>
            <person name="Wollam A."/>
            <person name="Pepin K.H."/>
            <person name="Johnson M."/>
            <person name="Bhonagiri V."/>
            <person name="Nash W.E."/>
            <person name="Warren W."/>
            <person name="Chinwalla A."/>
            <person name="Mardis E.R."/>
            <person name="Wilson R.K."/>
        </authorList>
    </citation>
    <scope>NUCLEOTIDE SEQUENCE [LARGE SCALE GENOMIC DNA]</scope>
    <source>
        <strain evidence="1 2">F0309</strain>
    </source>
</reference>
<gene>
    <name evidence="1" type="ORF">HMPREF0970_01717</name>
</gene>
<sequence>MGPRAIASTTPRRYKLHIVASLELTTSGARIAVSTERPSVRLGASTEAKPERRLWLAADERIDQPRPRP</sequence>
<organism evidence="1 2">
    <name type="scientific">Schaalia odontolytica F0309</name>
    <dbReference type="NCBI Taxonomy" id="649742"/>
    <lineage>
        <taxon>Bacteria</taxon>
        <taxon>Bacillati</taxon>
        <taxon>Actinomycetota</taxon>
        <taxon>Actinomycetes</taxon>
        <taxon>Actinomycetales</taxon>
        <taxon>Actinomycetaceae</taxon>
        <taxon>Schaalia</taxon>
    </lineage>
</organism>
<dbReference type="AlphaFoldDB" id="D4U0H4"/>